<protein>
    <recommendedName>
        <fullName evidence="4">Lipoprotein</fullName>
    </recommendedName>
</protein>
<evidence type="ECO:0000313" key="2">
    <source>
        <dbReference type="EMBL" id="MDT7827544.1"/>
    </source>
</evidence>
<gene>
    <name evidence="2" type="ORF">RQM65_02550</name>
</gene>
<proteinExistence type="predicted"/>
<name>A0ABU3L2X7_9FLAO</name>
<sequence length="131" mass="14539">MKRVIKSFSVLFLATLFLAACSNDDNGNDNGLEGTEVAVGVYKGYVGYSKNGERIENLQGTVEVTREGNIYDFDFSNDIPDLEDIAMKAEGNILINRDKTIKGVLKIVQNENKLIIDYKSAGERWDAQAVK</sequence>
<keyword evidence="3" id="KW-1185">Reference proteome</keyword>
<feature type="signal peptide" evidence="1">
    <location>
        <begin position="1"/>
        <end position="19"/>
    </location>
</feature>
<dbReference type="EMBL" id="JAVTTP010000001">
    <property type="protein sequence ID" value="MDT7827544.1"/>
    <property type="molecule type" value="Genomic_DNA"/>
</dbReference>
<accession>A0ABU3L2X7</accession>
<feature type="chain" id="PRO_5045529019" description="Lipoprotein" evidence="1">
    <location>
        <begin position="20"/>
        <end position="131"/>
    </location>
</feature>
<dbReference type="PROSITE" id="PS51257">
    <property type="entry name" value="PROKAR_LIPOPROTEIN"/>
    <property type="match status" value="1"/>
</dbReference>
<evidence type="ECO:0000256" key="1">
    <source>
        <dbReference type="SAM" id="SignalP"/>
    </source>
</evidence>
<evidence type="ECO:0000313" key="3">
    <source>
        <dbReference type="Proteomes" id="UP001250656"/>
    </source>
</evidence>
<keyword evidence="1" id="KW-0732">Signal</keyword>
<organism evidence="2 3">
    <name type="scientific">Pricia mediterranea</name>
    <dbReference type="NCBI Taxonomy" id="3076079"/>
    <lineage>
        <taxon>Bacteria</taxon>
        <taxon>Pseudomonadati</taxon>
        <taxon>Bacteroidota</taxon>
        <taxon>Flavobacteriia</taxon>
        <taxon>Flavobacteriales</taxon>
        <taxon>Flavobacteriaceae</taxon>
        <taxon>Pricia</taxon>
    </lineage>
</organism>
<dbReference type="RefSeq" id="WP_314012509.1">
    <property type="nucleotide sequence ID" value="NZ_JAVTTP010000001.1"/>
</dbReference>
<evidence type="ECO:0008006" key="4">
    <source>
        <dbReference type="Google" id="ProtNLM"/>
    </source>
</evidence>
<reference evidence="2 3" key="1">
    <citation type="submission" date="2023-09" db="EMBL/GenBank/DDBJ databases">
        <title>Novel taxa isolated from Blanes Bay.</title>
        <authorList>
            <person name="Rey-Velasco X."/>
            <person name="Lucena T."/>
        </authorList>
    </citation>
    <scope>NUCLEOTIDE SEQUENCE [LARGE SCALE GENOMIC DNA]</scope>
    <source>
        <strain evidence="2 3">S334</strain>
    </source>
</reference>
<comment type="caution">
    <text evidence="2">The sequence shown here is derived from an EMBL/GenBank/DDBJ whole genome shotgun (WGS) entry which is preliminary data.</text>
</comment>
<dbReference type="Proteomes" id="UP001250656">
    <property type="component" value="Unassembled WGS sequence"/>
</dbReference>